<reference evidence="2" key="1">
    <citation type="submission" date="2020-08" db="EMBL/GenBank/DDBJ databases">
        <title>Genome public.</title>
        <authorList>
            <person name="Liu C."/>
            <person name="Sun Q."/>
        </authorList>
    </citation>
    <scope>NUCLEOTIDE SEQUENCE</scope>
    <source>
        <strain evidence="2">BX22</strain>
    </source>
</reference>
<evidence type="ECO:0000313" key="3">
    <source>
        <dbReference type="Proteomes" id="UP000637359"/>
    </source>
</evidence>
<keyword evidence="1" id="KW-1133">Transmembrane helix</keyword>
<gene>
    <name evidence="2" type="ORF">H8S33_00040</name>
</gene>
<dbReference type="Proteomes" id="UP000637359">
    <property type="component" value="Unassembled WGS sequence"/>
</dbReference>
<evidence type="ECO:0000256" key="1">
    <source>
        <dbReference type="SAM" id="Phobius"/>
    </source>
</evidence>
<accession>A0A923L2D3</accession>
<proteinExistence type="predicted"/>
<feature type="transmembrane region" description="Helical" evidence="1">
    <location>
        <begin position="94"/>
        <end position="114"/>
    </location>
</feature>
<keyword evidence="1" id="KW-0472">Membrane</keyword>
<feature type="transmembrane region" description="Helical" evidence="1">
    <location>
        <begin position="64"/>
        <end position="82"/>
    </location>
</feature>
<feature type="transmembrane region" description="Helical" evidence="1">
    <location>
        <begin position="12"/>
        <end position="29"/>
    </location>
</feature>
<evidence type="ECO:0000313" key="2">
    <source>
        <dbReference type="EMBL" id="MBC5635202.1"/>
    </source>
</evidence>
<keyword evidence="1" id="KW-0812">Transmembrane</keyword>
<keyword evidence="3" id="KW-1185">Reference proteome</keyword>
<dbReference type="RefSeq" id="WP_186867923.1">
    <property type="nucleotide sequence ID" value="NZ_JACOOL010000001.1"/>
</dbReference>
<dbReference type="AlphaFoldDB" id="A0A923L2D3"/>
<protein>
    <submittedName>
        <fullName evidence="2">Uncharacterized protein</fullName>
    </submittedName>
</protein>
<name>A0A923L2D3_9BACI</name>
<comment type="caution">
    <text evidence="2">The sequence shown here is derived from an EMBL/GenBank/DDBJ whole genome shotgun (WGS) entry which is preliminary data.</text>
</comment>
<organism evidence="2 3">
    <name type="scientific">Ornithinibacillus hominis</name>
    <dbReference type="NCBI Taxonomy" id="2763055"/>
    <lineage>
        <taxon>Bacteria</taxon>
        <taxon>Bacillati</taxon>
        <taxon>Bacillota</taxon>
        <taxon>Bacilli</taxon>
        <taxon>Bacillales</taxon>
        <taxon>Bacillaceae</taxon>
        <taxon>Ornithinibacillus</taxon>
    </lineage>
</organism>
<dbReference type="EMBL" id="JACOOL010000001">
    <property type="protein sequence ID" value="MBC5635202.1"/>
    <property type="molecule type" value="Genomic_DNA"/>
</dbReference>
<feature type="transmembrane region" description="Helical" evidence="1">
    <location>
        <begin position="41"/>
        <end position="58"/>
    </location>
</feature>
<sequence length="241" mass="27726">MEINFNLPDNVITIVTSCFVWGVIAYLAYRIYQKQTDKPKVWKIAVILLIGLISFSIDLHLFDVLVKLAILPLGVWALYIMFKWTNKNWQAYRRFAWLGFLANFIFLASTFLAMPIDDVVYPKEEPATYMARIEDASLVPIHPSAIADGTLNIDRLDKELHTMKSEAVYSDKWYQDTYMNHVDTNERDERFPYQLVGASAAWGSGLHPVIFIENDGRGLLITTAENQLYFRFAESIIEGVE</sequence>